<proteinExistence type="predicted"/>
<feature type="compositionally biased region" description="Polar residues" evidence="2">
    <location>
        <begin position="186"/>
        <end position="200"/>
    </location>
</feature>
<keyword evidence="5" id="KW-1185">Reference proteome</keyword>
<evidence type="ECO:0000256" key="2">
    <source>
        <dbReference type="SAM" id="MobiDB-lite"/>
    </source>
</evidence>
<reference evidence="5" key="1">
    <citation type="journal article" date="2019" name="Int. J. Syst. Evol. Microbiol.">
        <title>The Global Catalogue of Microorganisms (GCM) 10K type strain sequencing project: providing services to taxonomists for standard genome sequencing and annotation.</title>
        <authorList>
            <consortium name="The Broad Institute Genomics Platform"/>
            <consortium name="The Broad Institute Genome Sequencing Center for Infectious Disease"/>
            <person name="Wu L."/>
            <person name="Ma J."/>
        </authorList>
    </citation>
    <scope>NUCLEOTIDE SEQUENCE [LARGE SCALE GENOMIC DNA]</scope>
    <source>
        <strain evidence="5">JCM 3272</strain>
    </source>
</reference>
<evidence type="ECO:0000313" key="5">
    <source>
        <dbReference type="Proteomes" id="UP001501444"/>
    </source>
</evidence>
<name>A0ABP5V2U0_9ACTN</name>
<evidence type="ECO:0000256" key="3">
    <source>
        <dbReference type="SAM" id="Phobius"/>
    </source>
</evidence>
<evidence type="ECO:0000313" key="4">
    <source>
        <dbReference type="EMBL" id="GAA2390794.1"/>
    </source>
</evidence>
<evidence type="ECO:0000256" key="1">
    <source>
        <dbReference type="SAM" id="Coils"/>
    </source>
</evidence>
<feature type="region of interest" description="Disordered" evidence="2">
    <location>
        <begin position="296"/>
        <end position="378"/>
    </location>
</feature>
<feature type="compositionally biased region" description="Basic and acidic residues" evidence="2">
    <location>
        <begin position="321"/>
        <end position="378"/>
    </location>
</feature>
<organism evidence="4 5">
    <name type="scientific">Dactylosporangium salmoneum</name>
    <dbReference type="NCBI Taxonomy" id="53361"/>
    <lineage>
        <taxon>Bacteria</taxon>
        <taxon>Bacillati</taxon>
        <taxon>Actinomycetota</taxon>
        <taxon>Actinomycetes</taxon>
        <taxon>Micromonosporales</taxon>
        <taxon>Micromonosporaceae</taxon>
        <taxon>Dactylosporangium</taxon>
    </lineage>
</organism>
<keyword evidence="3" id="KW-1133">Transmembrane helix</keyword>
<gene>
    <name evidence="4" type="ORF">GCM10010170_102890</name>
</gene>
<dbReference type="RefSeq" id="WP_344620077.1">
    <property type="nucleotide sequence ID" value="NZ_BAAARV010000123.1"/>
</dbReference>
<feature type="region of interest" description="Disordered" evidence="2">
    <location>
        <begin position="136"/>
        <end position="200"/>
    </location>
</feature>
<feature type="coiled-coil region" evidence="1">
    <location>
        <begin position="382"/>
        <end position="414"/>
    </location>
</feature>
<feature type="region of interest" description="Disordered" evidence="2">
    <location>
        <begin position="468"/>
        <end position="490"/>
    </location>
</feature>
<dbReference type="Proteomes" id="UP001501444">
    <property type="component" value="Unassembled WGS sequence"/>
</dbReference>
<keyword evidence="1" id="KW-0175">Coiled coil</keyword>
<comment type="caution">
    <text evidence="4">The sequence shown here is derived from an EMBL/GenBank/DDBJ whole genome shotgun (WGS) entry which is preliminary data.</text>
</comment>
<dbReference type="EMBL" id="BAAARV010000123">
    <property type="protein sequence ID" value="GAA2390794.1"/>
    <property type="molecule type" value="Genomic_DNA"/>
</dbReference>
<feature type="compositionally biased region" description="Basic and acidic residues" evidence="2">
    <location>
        <begin position="423"/>
        <end position="437"/>
    </location>
</feature>
<protein>
    <submittedName>
        <fullName evidence="4">Uncharacterized protein</fullName>
    </submittedName>
</protein>
<accession>A0ABP5V2U0</accession>
<feature type="compositionally biased region" description="Low complexity" evidence="2">
    <location>
        <begin position="136"/>
        <end position="177"/>
    </location>
</feature>
<keyword evidence="3" id="KW-0472">Membrane</keyword>
<sequence length="490" mass="50324">MVVRLVRAGVGALLLLIAVPLALAGGGLLLAMEHRAADDTFTARLEPISTGGSAVVVHDVDALLRADAPFARGGQTTLSLSARGSSGPLFIGLGPDEDVERYLAGVERSRLSGVRLSRGPLPVDLSPEPARLARANAPAAPTSPVNPANPANPAITGDAPQADGAAQAGSPPADPGATLPEAEPGATQQTPKAQIASPANTRPADLPFWLARSEQKAGAAELTWSPSDMRGRHLALVIMRADATPGVDAAITARLAPAWLGPTTGGLLMLGSALFVLALITLAWPPARRPALAGLPALPTQTQPTSDARDEAPAAVAPKAEAPKAEAPKAEAPKAEAPKAEAPKAEAPKVEGSEVEVPKAEEPKAEEVDEAARPKRPSETVLATLADVLAVADAEAKEAEAKEAKVRVAEVVEAEPIRDEILLTESELDRPAPKDVELDGEGPIALPPLPALPPIELHFTWAPIALSDEPADAADPAKDRDPARSGSATR</sequence>
<keyword evidence="3" id="KW-0812">Transmembrane</keyword>
<feature type="transmembrane region" description="Helical" evidence="3">
    <location>
        <begin position="259"/>
        <end position="284"/>
    </location>
</feature>
<feature type="region of interest" description="Disordered" evidence="2">
    <location>
        <begin position="423"/>
        <end position="447"/>
    </location>
</feature>